<evidence type="ECO:0000256" key="1">
    <source>
        <dbReference type="SAM" id="SignalP"/>
    </source>
</evidence>
<accession>G0UL53</accession>
<protein>
    <recommendedName>
        <fullName evidence="3">Secreted protein</fullName>
    </recommendedName>
</protein>
<feature type="chain" id="PRO_5003410291" description="Secreted protein" evidence="1">
    <location>
        <begin position="21"/>
        <end position="138"/>
    </location>
</feature>
<gene>
    <name evidence="2" type="ORF">TCIL3000_4_1960</name>
</gene>
<keyword evidence="1" id="KW-0732">Signal</keyword>
<sequence length="138" mass="15791">MHFFPAALVCLLSVVRVCRREGGGRRFFFFFFQVMAATSYTSYLTFHFSRHALSSYEDNKGMNGRGMVRQRCAVPVSSTENYFERSEGGKSVGFLTLEQLFPLALIRLPYQTAGLPPSPRFSFRYTVFSTSRSPFFFA</sequence>
<evidence type="ECO:0000313" key="2">
    <source>
        <dbReference type="EMBL" id="CCC90108.1"/>
    </source>
</evidence>
<reference evidence="2" key="1">
    <citation type="journal article" date="2012" name="Proc. Natl. Acad. Sci. U.S.A.">
        <title>Antigenic diversity is generated by distinct evolutionary mechanisms in African trypanosome species.</title>
        <authorList>
            <person name="Jackson A.P."/>
            <person name="Berry A."/>
            <person name="Aslett M."/>
            <person name="Allison H.C."/>
            <person name="Burton P."/>
            <person name="Vavrova-Anderson J."/>
            <person name="Brown R."/>
            <person name="Browne H."/>
            <person name="Corton N."/>
            <person name="Hauser H."/>
            <person name="Gamble J."/>
            <person name="Gilderthorp R."/>
            <person name="Marcello L."/>
            <person name="McQuillan J."/>
            <person name="Otto T.D."/>
            <person name="Quail M.A."/>
            <person name="Sanders M.J."/>
            <person name="van Tonder A."/>
            <person name="Ginger M.L."/>
            <person name="Field M.C."/>
            <person name="Barry J.D."/>
            <person name="Hertz-Fowler C."/>
            <person name="Berriman M."/>
        </authorList>
    </citation>
    <scope>NUCLEOTIDE SEQUENCE</scope>
    <source>
        <strain evidence="2">IL3000</strain>
    </source>
</reference>
<dbReference type="EMBL" id="HE575317">
    <property type="protein sequence ID" value="CCC90108.1"/>
    <property type="molecule type" value="Genomic_DNA"/>
</dbReference>
<proteinExistence type="predicted"/>
<evidence type="ECO:0008006" key="3">
    <source>
        <dbReference type="Google" id="ProtNLM"/>
    </source>
</evidence>
<dbReference type="AlphaFoldDB" id="G0UL53"/>
<name>G0UL53_TRYCI</name>
<feature type="signal peptide" evidence="1">
    <location>
        <begin position="1"/>
        <end position="20"/>
    </location>
</feature>
<organism evidence="2">
    <name type="scientific">Trypanosoma congolense (strain IL3000)</name>
    <dbReference type="NCBI Taxonomy" id="1068625"/>
    <lineage>
        <taxon>Eukaryota</taxon>
        <taxon>Discoba</taxon>
        <taxon>Euglenozoa</taxon>
        <taxon>Kinetoplastea</taxon>
        <taxon>Metakinetoplastina</taxon>
        <taxon>Trypanosomatida</taxon>
        <taxon>Trypanosomatidae</taxon>
        <taxon>Trypanosoma</taxon>
        <taxon>Nannomonas</taxon>
    </lineage>
</organism>